<sequence length="91" mass="10655">MLVLLRKGWIIGLSLVLISCADTRHDRLMELGFTRNYLDGYQDGCSSRKEEAQTFKDGFRRDPERAERDKKYANGWDDGYDQCYAGNIDYY</sequence>
<comment type="caution">
    <text evidence="1">The sequence shown here is derived from an EMBL/GenBank/DDBJ whole genome shotgun (WGS) entry which is preliminary data.</text>
</comment>
<proteinExistence type="predicted"/>
<evidence type="ECO:0000313" key="2">
    <source>
        <dbReference type="Proteomes" id="UP000011134"/>
    </source>
</evidence>
<dbReference type="OrthoDB" id="5540985at2"/>
<name>L8J895_9GAMM</name>
<dbReference type="PROSITE" id="PS51257">
    <property type="entry name" value="PROKAR_LIPOPROTEIN"/>
    <property type="match status" value="1"/>
</dbReference>
<dbReference type="EMBL" id="AMZO01000036">
    <property type="protein sequence ID" value="ELR63677.1"/>
    <property type="molecule type" value="Genomic_DNA"/>
</dbReference>
<keyword evidence="1" id="KW-0449">Lipoprotein</keyword>
<dbReference type="PATRIC" id="fig|1056511.3.peg.4270"/>
<dbReference type="Proteomes" id="UP000011134">
    <property type="component" value="Unassembled WGS sequence"/>
</dbReference>
<dbReference type="AlphaFoldDB" id="L8J895"/>
<gene>
    <name evidence="1" type="ORF">C942_03346</name>
</gene>
<accession>L8J895</accession>
<dbReference type="RefSeq" id="WP_007469983.1">
    <property type="nucleotide sequence ID" value="NZ_AMZO01000036.1"/>
</dbReference>
<keyword evidence="2" id="KW-1185">Reference proteome</keyword>
<organism evidence="1 2">
    <name type="scientific">Photobacterium marinum</name>
    <dbReference type="NCBI Taxonomy" id="1056511"/>
    <lineage>
        <taxon>Bacteria</taxon>
        <taxon>Pseudomonadati</taxon>
        <taxon>Pseudomonadota</taxon>
        <taxon>Gammaproteobacteria</taxon>
        <taxon>Vibrionales</taxon>
        <taxon>Vibrionaceae</taxon>
        <taxon>Photobacterium</taxon>
    </lineage>
</organism>
<evidence type="ECO:0000313" key="1">
    <source>
        <dbReference type="EMBL" id="ELR63677.1"/>
    </source>
</evidence>
<protein>
    <submittedName>
        <fullName evidence="1">Lipoprotein, putative</fullName>
    </submittedName>
</protein>
<reference evidence="1 2" key="1">
    <citation type="submission" date="2012-12" db="EMBL/GenBank/DDBJ databases">
        <title>Genome Assembly of Photobacterium sp. AK15.</title>
        <authorList>
            <person name="Khatri I."/>
            <person name="Vaidya B."/>
            <person name="Srinivas T.N.R."/>
            <person name="Subramanian S."/>
            <person name="Pinnaka A."/>
        </authorList>
    </citation>
    <scope>NUCLEOTIDE SEQUENCE [LARGE SCALE GENOMIC DNA]</scope>
    <source>
        <strain evidence="1 2">AK15</strain>
    </source>
</reference>